<evidence type="ECO:0000313" key="5">
    <source>
        <dbReference type="Proteomes" id="UP000285820"/>
    </source>
</evidence>
<dbReference type="Proteomes" id="UP000095453">
    <property type="component" value="Unassembled WGS sequence"/>
</dbReference>
<dbReference type="InterPro" id="IPR031493">
    <property type="entry name" value="Zinc_ribbon_15"/>
</dbReference>
<reference evidence="3 5" key="2">
    <citation type="submission" date="2018-08" db="EMBL/GenBank/DDBJ databases">
        <title>A genome reference for cultivated species of the human gut microbiota.</title>
        <authorList>
            <person name="Zou Y."/>
            <person name="Xue W."/>
            <person name="Luo G."/>
        </authorList>
    </citation>
    <scope>NUCLEOTIDE SEQUENCE [LARGE SCALE GENOMIC DNA]</scope>
    <source>
        <strain evidence="3 5">AF24-4</strain>
    </source>
</reference>
<dbReference type="EMBL" id="CYXX01000005">
    <property type="protein sequence ID" value="CUM89809.1"/>
    <property type="molecule type" value="Genomic_DNA"/>
</dbReference>
<dbReference type="InterPro" id="IPR053281">
    <property type="entry name" value="Double_zinc_ribbon"/>
</dbReference>
<sequence>MFFMMGITDGRKDFDFHQQIICDICGKYGRFQVSMTYTVLSLFFIPCFKWNKHYYVQTSCCNTVYELDAEVGKRIAAGEDVEILPQHLRRMNQQGYGYSMKRCRNCGFSTTEDFEYCPKCGTRLSE</sequence>
<evidence type="ECO:0000313" key="3">
    <source>
        <dbReference type="EMBL" id="RGR67015.1"/>
    </source>
</evidence>
<dbReference type="Proteomes" id="UP000285820">
    <property type="component" value="Unassembled WGS sequence"/>
</dbReference>
<dbReference type="Gene3D" id="2.20.20.30">
    <property type="entry name" value="reverse gyrase domain"/>
    <property type="match status" value="1"/>
</dbReference>
<dbReference type="PANTHER" id="PTHR36718:SF1">
    <property type="entry name" value="DOUBLE ZINC RIBBON PROTEIN MJ0416"/>
    <property type="match status" value="1"/>
</dbReference>
<evidence type="ECO:0000313" key="2">
    <source>
        <dbReference type="EMBL" id="CUM89809.1"/>
    </source>
</evidence>
<organism evidence="2 4">
    <name type="scientific">Roseburia inulinivorans</name>
    <dbReference type="NCBI Taxonomy" id="360807"/>
    <lineage>
        <taxon>Bacteria</taxon>
        <taxon>Bacillati</taxon>
        <taxon>Bacillota</taxon>
        <taxon>Clostridia</taxon>
        <taxon>Lachnospirales</taxon>
        <taxon>Lachnospiraceae</taxon>
        <taxon>Roseburia</taxon>
    </lineage>
</organism>
<evidence type="ECO:0000313" key="4">
    <source>
        <dbReference type="Proteomes" id="UP000095453"/>
    </source>
</evidence>
<proteinExistence type="predicted"/>
<dbReference type="PANTHER" id="PTHR36718">
    <property type="entry name" value="OS05G0435400 PROTEIN"/>
    <property type="match status" value="1"/>
</dbReference>
<dbReference type="EMBL" id="QRUN01000017">
    <property type="protein sequence ID" value="RGR67015.1"/>
    <property type="molecule type" value="Genomic_DNA"/>
</dbReference>
<feature type="domain" description="Zinc-ribbon 15" evidence="1">
    <location>
        <begin position="20"/>
        <end position="121"/>
    </location>
</feature>
<gene>
    <name evidence="3" type="ORF">DWY29_11725</name>
    <name evidence="2" type="ORF">ERS852444_00990</name>
</gene>
<reference evidence="2 4" key="1">
    <citation type="submission" date="2015-09" db="EMBL/GenBank/DDBJ databases">
        <authorList>
            <consortium name="Pathogen Informatics"/>
        </authorList>
    </citation>
    <scope>NUCLEOTIDE SEQUENCE [LARGE SCALE GENOMIC DNA]</scope>
    <source>
        <strain evidence="2 4">2789STDY5608887</strain>
    </source>
</reference>
<dbReference type="Pfam" id="PF17032">
    <property type="entry name" value="Zn_ribbon_15"/>
    <property type="match status" value="1"/>
</dbReference>
<dbReference type="AlphaFoldDB" id="A0A173SJF1"/>
<evidence type="ECO:0000259" key="1">
    <source>
        <dbReference type="Pfam" id="PF17032"/>
    </source>
</evidence>
<protein>
    <submittedName>
        <fullName evidence="3">Zinc ribbon domain-containing protein</fullName>
    </submittedName>
</protein>
<accession>A0A173SJF1</accession>
<dbReference type="RefSeq" id="WP_055168283.1">
    <property type="nucleotide sequence ID" value="NZ_CBCTRZ010000032.1"/>
</dbReference>
<name>A0A173SJF1_9FIRM</name>